<dbReference type="InterPro" id="IPR000719">
    <property type="entry name" value="Prot_kinase_dom"/>
</dbReference>
<evidence type="ECO:0000256" key="8">
    <source>
        <dbReference type="ARBA" id="ARBA00048679"/>
    </source>
</evidence>
<dbReference type="RefSeq" id="WP_141199869.1">
    <property type="nucleotide sequence ID" value="NZ_CP041186.1"/>
</dbReference>
<accession>A0A5B8YAA0</accession>
<dbReference type="GO" id="GO:0005524">
    <property type="term" value="F:ATP binding"/>
    <property type="evidence" value="ECO:0007669"/>
    <property type="project" value="UniProtKB-KW"/>
</dbReference>
<evidence type="ECO:0000256" key="3">
    <source>
        <dbReference type="ARBA" id="ARBA00022679"/>
    </source>
</evidence>
<protein>
    <recommendedName>
        <fullName evidence="1">non-specific serine/threonine protein kinase</fullName>
        <ecNumber evidence="1">2.7.11.1</ecNumber>
    </recommendedName>
</protein>
<gene>
    <name evidence="11" type="ORF">FIV42_22505</name>
</gene>
<name>A0A4Y6PYS4_PERCE</name>
<comment type="catalytic activity">
    <reaction evidence="7">
        <text>L-threonyl-[protein] + ATP = O-phospho-L-threonyl-[protein] + ADP + H(+)</text>
        <dbReference type="Rhea" id="RHEA:46608"/>
        <dbReference type="Rhea" id="RHEA-COMP:11060"/>
        <dbReference type="Rhea" id="RHEA-COMP:11605"/>
        <dbReference type="ChEBI" id="CHEBI:15378"/>
        <dbReference type="ChEBI" id="CHEBI:30013"/>
        <dbReference type="ChEBI" id="CHEBI:30616"/>
        <dbReference type="ChEBI" id="CHEBI:61977"/>
        <dbReference type="ChEBI" id="CHEBI:456216"/>
        <dbReference type="EC" id="2.7.11.1"/>
    </reaction>
</comment>
<dbReference type="InterPro" id="IPR036514">
    <property type="entry name" value="SGNH_hydro_sf"/>
</dbReference>
<evidence type="ECO:0000256" key="2">
    <source>
        <dbReference type="ARBA" id="ARBA00022527"/>
    </source>
</evidence>
<keyword evidence="6" id="KW-0067">ATP-binding</keyword>
<sequence>MTDELTRQEWTRRQWEQFAKDPTARRNVGAPPHGEVPPQVRQRVMRMIRAEAESRQPGDFERPSAVVAPFLLHERYLVCGLLGFGGQARTWFALDQQSGQHVAVKELDLGRLQQWKSLQLFEREAEVLKRMDHPGVPHYVDSFKRQDGGDVAFFMAMEFIEGETLEEELRTHGSFDPAAAADVRDALFETLSYIHRFEPPIVHRDIKPSNLIRTPEGRIVLVDFGTVQASAARSMGGSTVVGTSGYTSIEQFMGKAVPASDLYAVGATLLHLLSNRPPTEFETAENRLQFDDVVRLPERWRQGLRALLEPAVERRPSTVEAARDAFATQPVEEPESEKAPESSKEKSSPLLKIVIALLAVTVVPLWYYGEQRQKGYVDVANIYETKPESAMTVLFIGNSHTYWRIPRYVAEMTKSAGEAPLWYELSASPGRDLSWHVDEDAESKIHNGQYDVVVLQPQSLEPAAQETTFGAALAKLENAAIQSDARSIVWIPWARAPETDIYNIYPEFGDYDRLTKALARGVRSWTSSSAVCPIGEVWADVREAHPDIRLHSPQNGNSATAAGSYLTGLVLFHCLHGASPTKVTWESGKISKATSSTLRRAAAKALAPVGDESPGQ</sequence>
<keyword evidence="4" id="KW-0547">Nucleotide-binding</keyword>
<keyword evidence="5 11" id="KW-0418">Kinase</keyword>
<dbReference type="Pfam" id="PF00069">
    <property type="entry name" value="Pkinase"/>
    <property type="match status" value="1"/>
</dbReference>
<dbReference type="OrthoDB" id="5518868at2"/>
<accession>A0A4Y6PYS4</accession>
<dbReference type="Gene3D" id="1.10.510.10">
    <property type="entry name" value="Transferase(Phosphotransferase) domain 1"/>
    <property type="match status" value="1"/>
</dbReference>
<evidence type="ECO:0000259" key="10">
    <source>
        <dbReference type="PROSITE" id="PS50011"/>
    </source>
</evidence>
<dbReference type="InterPro" id="IPR011009">
    <property type="entry name" value="Kinase-like_dom_sf"/>
</dbReference>
<evidence type="ECO:0000256" key="5">
    <source>
        <dbReference type="ARBA" id="ARBA00022777"/>
    </source>
</evidence>
<dbReference type="PROSITE" id="PS50011">
    <property type="entry name" value="PROTEIN_KINASE_DOM"/>
    <property type="match status" value="1"/>
</dbReference>
<dbReference type="CDD" id="cd14014">
    <property type="entry name" value="STKc_PknB_like"/>
    <property type="match status" value="1"/>
</dbReference>
<keyword evidence="2 11" id="KW-0723">Serine/threonine-protein kinase</keyword>
<evidence type="ECO:0000256" key="6">
    <source>
        <dbReference type="ARBA" id="ARBA00022840"/>
    </source>
</evidence>
<evidence type="ECO:0000313" key="12">
    <source>
        <dbReference type="Proteomes" id="UP000315995"/>
    </source>
</evidence>
<feature type="region of interest" description="Disordered" evidence="9">
    <location>
        <begin position="1"/>
        <end position="37"/>
    </location>
</feature>
<dbReference type="AlphaFoldDB" id="A0A4Y6PYS4"/>
<evidence type="ECO:0000256" key="7">
    <source>
        <dbReference type="ARBA" id="ARBA00047899"/>
    </source>
</evidence>
<dbReference type="SMART" id="SM00220">
    <property type="entry name" value="S_TKc"/>
    <property type="match status" value="1"/>
</dbReference>
<organism evidence="11 12">
    <name type="scientific">Persicimonas caeni</name>
    <dbReference type="NCBI Taxonomy" id="2292766"/>
    <lineage>
        <taxon>Bacteria</taxon>
        <taxon>Deltaproteobacteria</taxon>
        <taxon>Bradymonadales</taxon>
        <taxon>Bradymonadaceae</taxon>
        <taxon>Persicimonas</taxon>
    </lineage>
</organism>
<dbReference type="Proteomes" id="UP000315995">
    <property type="component" value="Chromosome"/>
</dbReference>
<dbReference type="PANTHER" id="PTHR24363">
    <property type="entry name" value="SERINE/THREONINE PROTEIN KINASE"/>
    <property type="match status" value="1"/>
</dbReference>
<feature type="domain" description="Protein kinase" evidence="10">
    <location>
        <begin position="76"/>
        <end position="327"/>
    </location>
</feature>
<evidence type="ECO:0000256" key="9">
    <source>
        <dbReference type="SAM" id="MobiDB-lite"/>
    </source>
</evidence>
<dbReference type="EC" id="2.7.11.1" evidence="1"/>
<proteinExistence type="predicted"/>
<reference evidence="11 12" key="1">
    <citation type="submission" date="2019-06" db="EMBL/GenBank/DDBJ databases">
        <title>Persicimonas caeni gen. nov., sp. nov., a predatory bacterium isolated from solar saltern.</title>
        <authorList>
            <person name="Wang S."/>
        </authorList>
    </citation>
    <scope>NUCLEOTIDE SEQUENCE [LARGE SCALE GENOMIC DNA]</scope>
    <source>
        <strain evidence="11 12">YN101</strain>
    </source>
</reference>
<dbReference type="Gene3D" id="3.40.50.1110">
    <property type="entry name" value="SGNH hydrolase"/>
    <property type="match status" value="1"/>
</dbReference>
<evidence type="ECO:0000313" key="11">
    <source>
        <dbReference type="EMBL" id="QDG53413.1"/>
    </source>
</evidence>
<dbReference type="EMBL" id="CP041186">
    <property type="protein sequence ID" value="QDG53413.1"/>
    <property type="molecule type" value="Genomic_DNA"/>
</dbReference>
<keyword evidence="12" id="KW-1185">Reference proteome</keyword>
<keyword evidence="3" id="KW-0808">Transferase</keyword>
<dbReference type="PANTHER" id="PTHR24363:SF0">
    <property type="entry name" value="SERINE_THREONINE KINASE LIKE DOMAIN CONTAINING 1"/>
    <property type="match status" value="1"/>
</dbReference>
<dbReference type="SUPFAM" id="SSF56112">
    <property type="entry name" value="Protein kinase-like (PK-like)"/>
    <property type="match status" value="1"/>
</dbReference>
<evidence type="ECO:0000256" key="4">
    <source>
        <dbReference type="ARBA" id="ARBA00022741"/>
    </source>
</evidence>
<comment type="catalytic activity">
    <reaction evidence="8">
        <text>L-seryl-[protein] + ATP = O-phospho-L-seryl-[protein] + ADP + H(+)</text>
        <dbReference type="Rhea" id="RHEA:17989"/>
        <dbReference type="Rhea" id="RHEA-COMP:9863"/>
        <dbReference type="Rhea" id="RHEA-COMP:11604"/>
        <dbReference type="ChEBI" id="CHEBI:15378"/>
        <dbReference type="ChEBI" id="CHEBI:29999"/>
        <dbReference type="ChEBI" id="CHEBI:30616"/>
        <dbReference type="ChEBI" id="CHEBI:83421"/>
        <dbReference type="ChEBI" id="CHEBI:456216"/>
        <dbReference type="EC" id="2.7.11.1"/>
    </reaction>
</comment>
<evidence type="ECO:0000256" key="1">
    <source>
        <dbReference type="ARBA" id="ARBA00012513"/>
    </source>
</evidence>
<dbReference type="GO" id="GO:0004674">
    <property type="term" value="F:protein serine/threonine kinase activity"/>
    <property type="evidence" value="ECO:0007669"/>
    <property type="project" value="UniProtKB-KW"/>
</dbReference>
<feature type="compositionally biased region" description="Basic and acidic residues" evidence="9">
    <location>
        <begin position="1"/>
        <end position="24"/>
    </location>
</feature>